<dbReference type="Proteomes" id="UP000483432">
    <property type="component" value="Unassembled WGS sequence"/>
</dbReference>
<sequence>MGRSLRPWWLALGVSLLLHALLIGGANWSLPTQELPAEPIRFEARLVSLAAPPPPVANPAVSAPPVYRGPLPAENPVQKAAPPGVVSTDPIKVSASTEPVVSVDTPPVALPGPVQVAAAAPVLIEVAPPPLNPLPARIDLRFKVSYGLAAGEQTMVWVNEDGQHYTLISVAEATGLAGIFYHGKFVQTSRGRITPHGLQPEEFWDQRGDKRSSAQFDASQGHLTLNPDKGTPRHFKYEGEVQDVLSLFFHLALTAPPPGGTLTYSVFNGKKLRDYSYMVRGEVILETAVGSLRTLHLARVTDSDGRFEIWLAIDRHYLPVRVLRSDDKGNEVELRIQSIVP</sequence>
<gene>
    <name evidence="1" type="ORF">GZ085_10650</name>
</gene>
<comment type="caution">
    <text evidence="1">The sequence shown here is derived from an EMBL/GenBank/DDBJ whole genome shotgun (WGS) entry which is preliminary data.</text>
</comment>
<proteinExistence type="predicted"/>
<dbReference type="EMBL" id="JAAFGW010000166">
    <property type="protein sequence ID" value="NDP48824.1"/>
    <property type="molecule type" value="Genomic_DNA"/>
</dbReference>
<dbReference type="Pfam" id="PF11306">
    <property type="entry name" value="DUF3108"/>
    <property type="match status" value="1"/>
</dbReference>
<evidence type="ECO:0000313" key="2">
    <source>
        <dbReference type="Proteomes" id="UP000483432"/>
    </source>
</evidence>
<protein>
    <submittedName>
        <fullName evidence="1">DUF3108 domain-containing protein</fullName>
    </submittedName>
</protein>
<evidence type="ECO:0000313" key="1">
    <source>
        <dbReference type="EMBL" id="NDP48824.1"/>
    </source>
</evidence>
<dbReference type="AlphaFoldDB" id="A0A7C9TB14"/>
<reference evidence="1 2" key="1">
    <citation type="submission" date="2019-09" db="EMBL/GenBank/DDBJ databases">
        <title>H2 Metabolism Revealed by Metagenomic Analysis in Subglacial Sediment of East Antarctica.</title>
        <authorList>
            <person name="Yang Z."/>
            <person name="Zhang Y."/>
            <person name="Lv Y."/>
            <person name="Yan W."/>
            <person name="Xiao X."/>
            <person name="Sun B."/>
            <person name="Ma H."/>
        </authorList>
    </citation>
    <scope>NUCLEOTIDE SEQUENCE [LARGE SCALE GENOMIC DNA]</scope>
    <source>
        <strain evidence="1">Bin2_2</strain>
    </source>
</reference>
<dbReference type="InterPro" id="IPR021457">
    <property type="entry name" value="DUF3108"/>
</dbReference>
<accession>A0A7C9TB14</accession>
<organism evidence="1 2">
    <name type="scientific">Sulfuriferula multivorans</name>
    <dbReference type="NCBI Taxonomy" id="1559896"/>
    <lineage>
        <taxon>Bacteria</taxon>
        <taxon>Pseudomonadati</taxon>
        <taxon>Pseudomonadota</taxon>
        <taxon>Betaproteobacteria</taxon>
        <taxon>Nitrosomonadales</taxon>
        <taxon>Sulfuricellaceae</taxon>
        <taxon>Sulfuriferula</taxon>
    </lineage>
</organism>
<name>A0A7C9TB14_9PROT</name>